<dbReference type="InterPro" id="IPR008266">
    <property type="entry name" value="Tyr_kinase_AS"/>
</dbReference>
<evidence type="ECO:0000313" key="12">
    <source>
        <dbReference type="EMBL" id="KYQ94298.1"/>
    </source>
</evidence>
<organism evidence="12 13">
    <name type="scientific">Tieghemostelium lacteum</name>
    <name type="common">Slime mold</name>
    <name type="synonym">Dictyostelium lacteum</name>
    <dbReference type="NCBI Taxonomy" id="361077"/>
    <lineage>
        <taxon>Eukaryota</taxon>
        <taxon>Amoebozoa</taxon>
        <taxon>Evosea</taxon>
        <taxon>Eumycetozoa</taxon>
        <taxon>Dictyostelia</taxon>
        <taxon>Dictyosteliales</taxon>
        <taxon>Raperosteliaceae</taxon>
        <taxon>Tieghemostelium</taxon>
    </lineage>
</organism>
<feature type="active site" description="Proton acceptor" evidence="7">
    <location>
        <position position="674"/>
    </location>
</feature>
<feature type="binding site" evidence="9">
    <location>
        <position position="580"/>
    </location>
    <ligand>
        <name>ATP</name>
        <dbReference type="ChEBI" id="CHEBI:30616"/>
    </ligand>
</feature>
<feature type="compositionally biased region" description="Low complexity" evidence="10">
    <location>
        <begin position="26"/>
        <end position="70"/>
    </location>
</feature>
<comment type="catalytic activity">
    <reaction evidence="6">
        <text>L-seryl-[protein] + ATP = O-phospho-L-seryl-[protein] + ADP + H(+)</text>
        <dbReference type="Rhea" id="RHEA:17989"/>
        <dbReference type="Rhea" id="RHEA-COMP:9863"/>
        <dbReference type="Rhea" id="RHEA-COMP:11604"/>
        <dbReference type="ChEBI" id="CHEBI:15378"/>
        <dbReference type="ChEBI" id="CHEBI:29999"/>
        <dbReference type="ChEBI" id="CHEBI:30616"/>
        <dbReference type="ChEBI" id="CHEBI:83421"/>
        <dbReference type="ChEBI" id="CHEBI:456216"/>
        <dbReference type="EC" id="2.7.11.1"/>
    </reaction>
</comment>
<dbReference type="Gene3D" id="1.10.510.10">
    <property type="entry name" value="Transferase(Phosphotransferase) domain 1"/>
    <property type="match status" value="1"/>
</dbReference>
<dbReference type="Gene3D" id="3.30.200.20">
    <property type="entry name" value="Phosphorylase Kinase, domain 1"/>
    <property type="match status" value="1"/>
</dbReference>
<keyword evidence="4 9" id="KW-0067">ATP-binding</keyword>
<feature type="compositionally biased region" description="Low complexity" evidence="10">
    <location>
        <begin position="246"/>
        <end position="257"/>
    </location>
</feature>
<evidence type="ECO:0000256" key="3">
    <source>
        <dbReference type="ARBA" id="ARBA00022777"/>
    </source>
</evidence>
<dbReference type="InterPro" id="IPR017441">
    <property type="entry name" value="Protein_kinase_ATP_BS"/>
</dbReference>
<name>A0A151ZJX4_TIELA</name>
<proteinExistence type="predicted"/>
<feature type="binding site" evidence="8">
    <location>
        <position position="679"/>
    </location>
    <ligand>
        <name>Mg(2+)</name>
        <dbReference type="ChEBI" id="CHEBI:18420"/>
    </ligand>
</feature>
<dbReference type="InParanoid" id="A0A151ZJX4"/>
<feature type="region of interest" description="Disordered" evidence="10">
    <location>
        <begin position="141"/>
        <end position="165"/>
    </location>
</feature>
<feature type="region of interest" description="Disordered" evidence="10">
    <location>
        <begin position="246"/>
        <end position="265"/>
    </location>
</feature>
<dbReference type="GO" id="GO:0046872">
    <property type="term" value="F:metal ion binding"/>
    <property type="evidence" value="ECO:0007669"/>
    <property type="project" value="UniProtKB-KW"/>
</dbReference>
<dbReference type="CDD" id="cd13999">
    <property type="entry name" value="STKc_MAP3K-like"/>
    <property type="match status" value="1"/>
</dbReference>
<feature type="region of interest" description="Disordered" evidence="10">
    <location>
        <begin position="855"/>
        <end position="875"/>
    </location>
</feature>
<gene>
    <name evidence="12" type="ORF">DLAC_04597</name>
</gene>
<evidence type="ECO:0000256" key="10">
    <source>
        <dbReference type="SAM" id="MobiDB-lite"/>
    </source>
</evidence>
<reference evidence="12 13" key="1">
    <citation type="submission" date="2015-12" db="EMBL/GenBank/DDBJ databases">
        <title>Dictyostelia acquired genes for synthesis and detection of signals that induce cell-type specialization by lateral gene transfer from prokaryotes.</title>
        <authorList>
            <person name="Gloeckner G."/>
            <person name="Schaap P."/>
        </authorList>
    </citation>
    <scope>NUCLEOTIDE SEQUENCE [LARGE SCALE GENOMIC DNA]</scope>
    <source>
        <strain evidence="12 13">TK</strain>
    </source>
</reference>
<feature type="compositionally biased region" description="Low complexity" evidence="10">
    <location>
        <begin position="468"/>
        <end position="492"/>
    </location>
</feature>
<evidence type="ECO:0000256" key="2">
    <source>
        <dbReference type="ARBA" id="ARBA00022741"/>
    </source>
</evidence>
<keyword evidence="8" id="KW-0460">Magnesium</keyword>
<feature type="region of interest" description="Disordered" evidence="10">
    <location>
        <begin position="1"/>
        <end position="98"/>
    </location>
</feature>
<protein>
    <submittedName>
        <fullName evidence="12">Protein kinase</fullName>
    </submittedName>
</protein>
<feature type="compositionally biased region" description="Polar residues" evidence="10">
    <location>
        <begin position="85"/>
        <end position="98"/>
    </location>
</feature>
<dbReference type="GO" id="GO:0004674">
    <property type="term" value="F:protein serine/threonine kinase activity"/>
    <property type="evidence" value="ECO:0007669"/>
    <property type="project" value="UniProtKB-EC"/>
</dbReference>
<feature type="compositionally biased region" description="Polar residues" evidence="10">
    <location>
        <begin position="1"/>
        <end position="21"/>
    </location>
</feature>
<dbReference type="InterPro" id="IPR000719">
    <property type="entry name" value="Prot_kinase_dom"/>
</dbReference>
<dbReference type="PANTHER" id="PTHR44329:SF298">
    <property type="entry name" value="MIXED LINEAGE KINASE DOMAIN-LIKE PROTEIN"/>
    <property type="match status" value="1"/>
</dbReference>
<feature type="compositionally biased region" description="Pro residues" evidence="10">
    <location>
        <begin position="865"/>
        <end position="875"/>
    </location>
</feature>
<evidence type="ECO:0000313" key="13">
    <source>
        <dbReference type="Proteomes" id="UP000076078"/>
    </source>
</evidence>
<feature type="binding site" evidence="8">
    <location>
        <position position="692"/>
    </location>
    <ligand>
        <name>Mg(2+)</name>
        <dbReference type="ChEBI" id="CHEBI:18420"/>
    </ligand>
</feature>
<accession>A0A151ZJX4</accession>
<evidence type="ECO:0000256" key="7">
    <source>
        <dbReference type="PIRSR" id="PIRSR000615-1"/>
    </source>
</evidence>
<keyword evidence="13" id="KW-1185">Reference proteome</keyword>
<dbReference type="InterPro" id="IPR051681">
    <property type="entry name" value="Ser/Thr_Kinases-Pseudokinases"/>
</dbReference>
<evidence type="ECO:0000256" key="4">
    <source>
        <dbReference type="ARBA" id="ARBA00022840"/>
    </source>
</evidence>
<evidence type="ECO:0000256" key="9">
    <source>
        <dbReference type="PROSITE-ProRule" id="PRU10141"/>
    </source>
</evidence>
<dbReference type="EMBL" id="LODT01000022">
    <property type="protein sequence ID" value="KYQ94298.1"/>
    <property type="molecule type" value="Genomic_DNA"/>
</dbReference>
<evidence type="ECO:0000256" key="5">
    <source>
        <dbReference type="ARBA" id="ARBA00047899"/>
    </source>
</evidence>
<dbReference type="PROSITE" id="PS50011">
    <property type="entry name" value="PROTEIN_KINASE_DOM"/>
    <property type="match status" value="1"/>
</dbReference>
<feature type="domain" description="Protein kinase" evidence="11">
    <location>
        <begin position="552"/>
        <end position="810"/>
    </location>
</feature>
<dbReference type="PANTHER" id="PTHR44329">
    <property type="entry name" value="SERINE/THREONINE-PROTEIN KINASE TNNI3K-RELATED"/>
    <property type="match status" value="1"/>
</dbReference>
<evidence type="ECO:0000256" key="1">
    <source>
        <dbReference type="ARBA" id="ARBA00022679"/>
    </source>
</evidence>
<dbReference type="Pfam" id="PF07714">
    <property type="entry name" value="PK_Tyr_Ser-Thr"/>
    <property type="match status" value="1"/>
</dbReference>
<dbReference type="OrthoDB" id="4062651at2759"/>
<keyword evidence="2 9" id="KW-0547">Nucleotide-binding</keyword>
<keyword evidence="3 12" id="KW-0418">Kinase</keyword>
<evidence type="ECO:0000256" key="6">
    <source>
        <dbReference type="ARBA" id="ARBA00048679"/>
    </source>
</evidence>
<evidence type="ECO:0000259" key="11">
    <source>
        <dbReference type="PROSITE" id="PS50011"/>
    </source>
</evidence>
<dbReference type="Proteomes" id="UP000076078">
    <property type="component" value="Unassembled WGS sequence"/>
</dbReference>
<sequence>MGSNSSKPFNNPYISNSSFSVEEQALQPQQPQLQQSTSQQHIQTHSLSSTSSSSSSLSSTLPTSLSSSLLFDKKQKRRSKRNSSIDSKASSGHSLSPSDLQFIDEKTLQQQHQQQINETIITTTSIHNNTQNIIVENINMDSQSNSNNNVNNNNNNNNNNNIDINSTTTSDHTFIHDHNSTNSNLSISSLHIVCENCNHHITPRILTPLPSTTSTPTPPLHTTFSSSNFITPIQLPSIQLQNFNNQQLQQQQQTLQPLQPPPGNQNINLSISSTSIITPQPQRKSKEIQPDGQNNLNVLAASLGSTSDLFKNSLISNFLNQSQINTNNNNNSFTHFNNTNSNNINNINNNNNNSFSPPITPRFKDASYDSKDFLTVNITHSDQISENSSESLSNSKSSLKRFTDVLRSNNPTPTPGGTMNSTTSIELFNSINSIGTTASSKMVDDYDSKEQTFLSSFDQESVLKDKSITSNTSSSSISSSSNTRSYLTTSNSAARPRGRSISDSLFISQNAISSGINDLQKAIDNEKVKRNRYQELQALLANKENIIDVNDIQFVNKIGEGSFSEVWEGKWNGIVVAIKKLKIIGDEEQFKERFIREVQNLKNASHQNIVMFIGACYKPACIVTEYMQGGSLYNVLHYPRENKPRYSFPMVLKMTMDIALGLQHLHSISIVHRDLTSQNILLDDMGNLKISDFGLSRVKTREGSMTMTNGGICNPRWRPPEITKNVGHYSEKVDVYCFSLVVWELLTGEIPFSDLDGSQASAQVAYAGLRPILPDHCDPDLKKLLIQCWDSEPNTRPSFTVIVSKLKEIYHNNPLGFLSIGGHDSGESSSNSSNNLTSSGHHIMEAIVQVHQLNNPFKQKKITPTPTPPPPTLLE</sequence>
<dbReference type="PROSITE" id="PS00109">
    <property type="entry name" value="PROTEIN_KINASE_TYR"/>
    <property type="match status" value="1"/>
</dbReference>
<keyword evidence="1" id="KW-0808">Transferase</keyword>
<dbReference type="GO" id="GO:0005524">
    <property type="term" value="F:ATP binding"/>
    <property type="evidence" value="ECO:0007669"/>
    <property type="project" value="UniProtKB-UniRule"/>
</dbReference>
<dbReference type="InterPro" id="IPR001245">
    <property type="entry name" value="Ser-Thr/Tyr_kinase_cat_dom"/>
</dbReference>
<dbReference type="PRINTS" id="PR00109">
    <property type="entry name" value="TYRKINASE"/>
</dbReference>
<dbReference type="AlphaFoldDB" id="A0A151ZJX4"/>
<dbReference type="FunFam" id="3.30.200.20:FF:000034">
    <property type="entry name" value="Kinase suppressor of Ras 1"/>
    <property type="match status" value="1"/>
</dbReference>
<evidence type="ECO:0000256" key="8">
    <source>
        <dbReference type="PIRSR" id="PIRSR000615-3"/>
    </source>
</evidence>
<feature type="region of interest" description="Disordered" evidence="10">
    <location>
        <begin position="468"/>
        <end position="497"/>
    </location>
</feature>
<dbReference type="SUPFAM" id="SSF56112">
    <property type="entry name" value="Protein kinase-like (PK-like)"/>
    <property type="match status" value="1"/>
</dbReference>
<feature type="region of interest" description="Disordered" evidence="10">
    <location>
        <begin position="332"/>
        <end position="362"/>
    </location>
</feature>
<dbReference type="STRING" id="361077.A0A151ZJX4"/>
<dbReference type="InterPro" id="IPR011009">
    <property type="entry name" value="Kinase-like_dom_sf"/>
</dbReference>
<keyword evidence="8" id="KW-0479">Metal-binding</keyword>
<comment type="caution">
    <text evidence="12">The sequence shown here is derived from an EMBL/GenBank/DDBJ whole genome shotgun (WGS) entry which is preliminary data.</text>
</comment>
<comment type="catalytic activity">
    <reaction evidence="5">
        <text>L-threonyl-[protein] + ATP = O-phospho-L-threonyl-[protein] + ADP + H(+)</text>
        <dbReference type="Rhea" id="RHEA:46608"/>
        <dbReference type="Rhea" id="RHEA-COMP:11060"/>
        <dbReference type="Rhea" id="RHEA-COMP:11605"/>
        <dbReference type="ChEBI" id="CHEBI:15378"/>
        <dbReference type="ChEBI" id="CHEBI:30013"/>
        <dbReference type="ChEBI" id="CHEBI:30616"/>
        <dbReference type="ChEBI" id="CHEBI:61977"/>
        <dbReference type="ChEBI" id="CHEBI:456216"/>
        <dbReference type="EC" id="2.7.11.1"/>
    </reaction>
</comment>
<dbReference type="PROSITE" id="PS00107">
    <property type="entry name" value="PROTEIN_KINASE_ATP"/>
    <property type="match status" value="1"/>
</dbReference>
<dbReference type="FunCoup" id="A0A151ZJX4">
    <property type="interactions" value="236"/>
</dbReference>
<dbReference type="OMA" id="IATTHEM"/>
<feature type="compositionally biased region" description="Low complexity" evidence="10">
    <location>
        <begin position="332"/>
        <end position="355"/>
    </location>
</feature>